<dbReference type="EMBL" id="LHOY01000017">
    <property type="protein sequence ID" value="KPG76076.1"/>
    <property type="molecule type" value="Genomic_DNA"/>
</dbReference>
<comment type="caution">
    <text evidence="2">The sequence shown here is derived from an EMBL/GenBank/DDBJ whole genome shotgun (WGS) entry which is preliminary data.</text>
</comment>
<evidence type="ECO:0000256" key="1">
    <source>
        <dbReference type="SAM" id="MobiDB-lite"/>
    </source>
</evidence>
<organism evidence="2 3">
    <name type="scientific">Pseudomonas libanensis</name>
    <dbReference type="NCBI Taxonomy" id="75588"/>
    <lineage>
        <taxon>Bacteria</taxon>
        <taxon>Pseudomonadati</taxon>
        <taxon>Pseudomonadota</taxon>
        <taxon>Gammaproteobacteria</taxon>
        <taxon>Pseudomonadales</taxon>
        <taxon>Pseudomonadaceae</taxon>
        <taxon>Pseudomonas</taxon>
    </lineage>
</organism>
<feature type="region of interest" description="Disordered" evidence="1">
    <location>
        <begin position="78"/>
        <end position="98"/>
    </location>
</feature>
<sequence>MFKGLYFTFPTNISIGEHAINRVTRVGAWFNPGRANSWDADEKGGTVNVLSVSSNDASIKISFNFVAVNPANNQERKKIDGEGEFEGHSLKSDVKYKK</sequence>
<gene>
    <name evidence="2" type="ORF">AEQ48_07630</name>
</gene>
<dbReference type="Proteomes" id="UP000037820">
    <property type="component" value="Unassembled WGS sequence"/>
</dbReference>
<name>A0ABR5MAP5_9PSED</name>
<protein>
    <submittedName>
        <fullName evidence="2">Uncharacterized protein</fullName>
    </submittedName>
</protein>
<evidence type="ECO:0000313" key="3">
    <source>
        <dbReference type="Proteomes" id="UP000037820"/>
    </source>
</evidence>
<keyword evidence="3" id="KW-1185">Reference proteome</keyword>
<accession>A0ABR5MAP5</accession>
<proteinExistence type="predicted"/>
<evidence type="ECO:0000313" key="2">
    <source>
        <dbReference type="EMBL" id="KPG76076.1"/>
    </source>
</evidence>
<reference evidence="2 3" key="1">
    <citation type="submission" date="2015-07" db="EMBL/GenBank/DDBJ databases">
        <title>Whole genome sequencing of endophytes isolated from poison ivy (Toxicodendron radicans).</title>
        <authorList>
            <person name="Tran P.N."/>
            <person name="Lee Y.P."/>
            <person name="Gan H.M."/>
            <person name="Savka M.A."/>
        </authorList>
    </citation>
    <scope>NUCLEOTIDE SEQUENCE [LARGE SCALE GENOMIC DNA]</scope>
    <source>
        <strain evidence="2 3">RIT-PI-g</strain>
    </source>
</reference>